<sequence>MDAMILVEVGELSLRQSDYGPEDNLDTIRTNFDLVEEAKEQAYIRHEVQFQSKTKRLHRGQPDLKKDERHQKEKERRKACIQLGRIIQIPRNT</sequence>
<dbReference type="OrthoDB" id="1739513at2759"/>
<feature type="region of interest" description="Disordered" evidence="1">
    <location>
        <begin position="53"/>
        <end position="75"/>
    </location>
</feature>
<feature type="compositionally biased region" description="Basic and acidic residues" evidence="1">
    <location>
        <begin position="60"/>
        <end position="75"/>
    </location>
</feature>
<proteinExistence type="predicted"/>
<comment type="caution">
    <text evidence="2">The sequence shown here is derived from an EMBL/GenBank/DDBJ whole genome shotgun (WGS) entry which is preliminary data.</text>
</comment>
<dbReference type="AlphaFoldDB" id="A0A371F719"/>
<name>A0A371F719_MUCPR</name>
<gene>
    <name evidence="2" type="ORF">CR513_46236</name>
</gene>
<organism evidence="2 3">
    <name type="scientific">Mucuna pruriens</name>
    <name type="common">Velvet bean</name>
    <name type="synonym">Dolichos pruriens</name>
    <dbReference type="NCBI Taxonomy" id="157652"/>
    <lineage>
        <taxon>Eukaryota</taxon>
        <taxon>Viridiplantae</taxon>
        <taxon>Streptophyta</taxon>
        <taxon>Embryophyta</taxon>
        <taxon>Tracheophyta</taxon>
        <taxon>Spermatophyta</taxon>
        <taxon>Magnoliopsida</taxon>
        <taxon>eudicotyledons</taxon>
        <taxon>Gunneridae</taxon>
        <taxon>Pentapetalae</taxon>
        <taxon>rosids</taxon>
        <taxon>fabids</taxon>
        <taxon>Fabales</taxon>
        <taxon>Fabaceae</taxon>
        <taxon>Papilionoideae</taxon>
        <taxon>50 kb inversion clade</taxon>
        <taxon>NPAAA clade</taxon>
        <taxon>indigoferoid/millettioid clade</taxon>
        <taxon>Phaseoleae</taxon>
        <taxon>Mucuna</taxon>
    </lineage>
</organism>
<protein>
    <submittedName>
        <fullName evidence="2">Uncharacterized protein</fullName>
    </submittedName>
</protein>
<evidence type="ECO:0000313" key="2">
    <source>
        <dbReference type="EMBL" id="RDX74057.1"/>
    </source>
</evidence>
<dbReference type="Proteomes" id="UP000257109">
    <property type="component" value="Unassembled WGS sequence"/>
</dbReference>
<reference evidence="2" key="1">
    <citation type="submission" date="2018-05" db="EMBL/GenBank/DDBJ databases">
        <title>Draft genome of Mucuna pruriens seed.</title>
        <authorList>
            <person name="Nnadi N.E."/>
            <person name="Vos R."/>
            <person name="Hasami M.H."/>
            <person name="Devisetty U.K."/>
            <person name="Aguiy J.C."/>
        </authorList>
    </citation>
    <scope>NUCLEOTIDE SEQUENCE [LARGE SCALE GENOMIC DNA]</scope>
    <source>
        <strain evidence="2">JCA_2017</strain>
    </source>
</reference>
<feature type="non-terminal residue" evidence="2">
    <location>
        <position position="1"/>
    </location>
</feature>
<accession>A0A371F719</accession>
<evidence type="ECO:0000256" key="1">
    <source>
        <dbReference type="SAM" id="MobiDB-lite"/>
    </source>
</evidence>
<evidence type="ECO:0000313" key="3">
    <source>
        <dbReference type="Proteomes" id="UP000257109"/>
    </source>
</evidence>
<keyword evidence="3" id="KW-1185">Reference proteome</keyword>
<dbReference type="EMBL" id="QJKJ01010307">
    <property type="protein sequence ID" value="RDX74057.1"/>
    <property type="molecule type" value="Genomic_DNA"/>
</dbReference>